<proteinExistence type="predicted"/>
<reference evidence="2 3" key="1">
    <citation type="journal article" date="2010" name="J. Bacteriol.">
        <title>Genome sequence of the milbemycin-producing bacterium Streptomyces bingchenggensis.</title>
        <authorList>
            <person name="Wang X.J."/>
            <person name="Yan Y.J."/>
            <person name="Zhang B."/>
            <person name="An J."/>
            <person name="Wang J.J."/>
            <person name="Tian J."/>
            <person name="Jiang L."/>
            <person name="Chen Y.H."/>
            <person name="Huang S.X."/>
            <person name="Yin M."/>
            <person name="Zhang J."/>
            <person name="Gao A.L."/>
            <person name="Liu C.X."/>
            <person name="Zhu Z.X."/>
            <person name="Xiang W.S."/>
        </authorList>
    </citation>
    <scope>NUCLEOTIDE SEQUENCE [LARGE SCALE GENOMIC DNA]</scope>
    <source>
        <strain evidence="2 3">BCW-1</strain>
    </source>
</reference>
<dbReference type="HOGENOM" id="CLU_1502610_0_0_11"/>
<dbReference type="PATRIC" id="fig|749414.3.peg.6984"/>
<gene>
    <name evidence="2" type="ordered locus">SBI_06788</name>
</gene>
<feature type="domain" description="Transposase IS701-like DDE" evidence="1">
    <location>
        <begin position="35"/>
        <end position="149"/>
    </location>
</feature>
<sequence length="179" mass="20010">MEKSVLQQGDRHEAFATLSRFRGEFYDCLNGRSGLNKGRLDVARLRRTIAGIPLPKAAESRLVLAVDVSPWLRPDAATCPDRSFCHTYGRGDAKHQMIPGWPYSVVAALETGRTSWTALLDTIRLQPSADIEPLLPTPAAETRRGGRPEKWPRREIVDAIRYVVDTGCKRRAMPADYPP</sequence>
<name>D7BZK3_STRBB</name>
<dbReference type="Proteomes" id="UP000000377">
    <property type="component" value="Chromosome"/>
</dbReference>
<dbReference type="EMBL" id="CP002047">
    <property type="protein sequence ID" value="ADI09908.1"/>
    <property type="molecule type" value="Genomic_DNA"/>
</dbReference>
<evidence type="ECO:0000313" key="3">
    <source>
        <dbReference type="Proteomes" id="UP000000377"/>
    </source>
</evidence>
<keyword evidence="3" id="KW-1185">Reference proteome</keyword>
<dbReference type="PANTHER" id="PTHR30007">
    <property type="entry name" value="PHP DOMAIN PROTEIN"/>
    <property type="match status" value="1"/>
</dbReference>
<protein>
    <recommendedName>
        <fullName evidence="1">Transposase IS701-like DDE domain-containing protein</fullName>
    </recommendedName>
</protein>
<dbReference type="InterPro" id="IPR038721">
    <property type="entry name" value="IS701-like_DDE_dom"/>
</dbReference>
<dbReference type="STRING" id="749414.SBI_06788"/>
<dbReference type="KEGG" id="sbh:SBI_06788"/>
<evidence type="ECO:0000259" key="1">
    <source>
        <dbReference type="Pfam" id="PF13546"/>
    </source>
</evidence>
<organism evidence="2 3">
    <name type="scientific">Streptomyces bingchenggensis (strain BCW-1)</name>
    <dbReference type="NCBI Taxonomy" id="749414"/>
    <lineage>
        <taxon>Bacteria</taxon>
        <taxon>Bacillati</taxon>
        <taxon>Actinomycetota</taxon>
        <taxon>Actinomycetes</taxon>
        <taxon>Kitasatosporales</taxon>
        <taxon>Streptomycetaceae</taxon>
        <taxon>Streptomyces</taxon>
    </lineage>
</organism>
<dbReference type="eggNOG" id="COG3293">
    <property type="taxonomic scope" value="Bacteria"/>
</dbReference>
<dbReference type="AlphaFoldDB" id="D7BZK3"/>
<dbReference type="Pfam" id="PF13546">
    <property type="entry name" value="DDE_5"/>
    <property type="match status" value="1"/>
</dbReference>
<accession>D7BZK3</accession>
<dbReference type="PANTHER" id="PTHR30007:SF0">
    <property type="entry name" value="TRANSPOSASE"/>
    <property type="match status" value="1"/>
</dbReference>
<evidence type="ECO:0000313" key="2">
    <source>
        <dbReference type="EMBL" id="ADI09908.1"/>
    </source>
</evidence>